<proteinExistence type="predicted"/>
<reference evidence="2" key="1">
    <citation type="submission" date="2018-02" db="EMBL/GenBank/DDBJ databases">
        <authorList>
            <person name="Cohen D.B."/>
            <person name="Kent A.D."/>
        </authorList>
    </citation>
    <scope>NUCLEOTIDE SEQUENCE</scope>
</reference>
<protein>
    <submittedName>
        <fullName evidence="2">Uncharacterized protein</fullName>
    </submittedName>
</protein>
<sequence length="49" mass="5479">MERVKLDLWGYEVRTSSDSCISAIDSYYHQLNLPYQVVSIVSGALNDAA</sequence>
<dbReference type="AlphaFoldDB" id="A0A2N9F6X4"/>
<gene>
    <name evidence="1" type="ORF">FSB_LOCUS10615</name>
    <name evidence="2" type="ORF">FSB_LOCUS10652</name>
    <name evidence="3" type="ORF">FSB_LOCUS35990</name>
</gene>
<dbReference type="EMBL" id="OIVN01003001">
    <property type="protein sequence ID" value="SPD08108.1"/>
    <property type="molecule type" value="Genomic_DNA"/>
</dbReference>
<organism evidence="2">
    <name type="scientific">Fagus sylvatica</name>
    <name type="common">Beechnut</name>
    <dbReference type="NCBI Taxonomy" id="28930"/>
    <lineage>
        <taxon>Eukaryota</taxon>
        <taxon>Viridiplantae</taxon>
        <taxon>Streptophyta</taxon>
        <taxon>Embryophyta</taxon>
        <taxon>Tracheophyta</taxon>
        <taxon>Spermatophyta</taxon>
        <taxon>Magnoliopsida</taxon>
        <taxon>eudicotyledons</taxon>
        <taxon>Gunneridae</taxon>
        <taxon>Pentapetalae</taxon>
        <taxon>rosids</taxon>
        <taxon>fabids</taxon>
        <taxon>Fagales</taxon>
        <taxon>Fagaceae</taxon>
        <taxon>Fagus</taxon>
    </lineage>
</organism>
<name>A0A2N9F6X4_FAGSY</name>
<evidence type="ECO:0000313" key="3">
    <source>
        <dbReference type="EMBL" id="SPD08108.1"/>
    </source>
</evidence>
<dbReference type="EMBL" id="OIVN01000596">
    <property type="protein sequence ID" value="SPC82733.1"/>
    <property type="molecule type" value="Genomic_DNA"/>
</dbReference>
<accession>A0A2N9F6X4</accession>
<dbReference type="EMBL" id="OIVN01000599">
    <property type="protein sequence ID" value="SPC82770.1"/>
    <property type="molecule type" value="Genomic_DNA"/>
</dbReference>
<evidence type="ECO:0000313" key="1">
    <source>
        <dbReference type="EMBL" id="SPC82733.1"/>
    </source>
</evidence>
<evidence type="ECO:0000313" key="2">
    <source>
        <dbReference type="EMBL" id="SPC82770.1"/>
    </source>
</evidence>